<sequence>MSTTANNYTVNTTANGTAFFKFTVAMPLCVVNVIFTFVGTFLNSVVIMSLCNSHLRRKLCYFMILVLSCFDLAVVVIFHPLIILETICRWLSMTDYYSVDLLYLEHLFAFSLTALLTMTLERYLAVVYPFFHENSVTKSRLLAIFVLMQLPFGVPYFALLNRTLETYIEACLLALITAVFSVMYFLNYKIFSTVERLRKRVAITLGTFDSEEENIKVKKHNFSLGKVSTCLLAIFCLSVCYFPTVVICVLKLMRVFGHNDDHNNGTLIVIRLWEDTFLTINSTLNCLIFFYKNSALRRRGIKIMKKCLCARFRYHKRMMDTTTPIYHYHHYLVHNITM</sequence>
<dbReference type="OrthoDB" id="6011542at2759"/>
<keyword evidence="2" id="KW-1003">Cell membrane</keyword>
<organism evidence="6 7">
    <name type="scientific">Paramuricea clavata</name>
    <name type="common">Red gorgonian</name>
    <name type="synonym">Violescent sea-whip</name>
    <dbReference type="NCBI Taxonomy" id="317549"/>
    <lineage>
        <taxon>Eukaryota</taxon>
        <taxon>Metazoa</taxon>
        <taxon>Cnidaria</taxon>
        <taxon>Anthozoa</taxon>
        <taxon>Octocorallia</taxon>
        <taxon>Malacalcyonacea</taxon>
        <taxon>Plexauridae</taxon>
        <taxon>Paramuricea</taxon>
    </lineage>
</organism>
<dbReference type="InterPro" id="IPR000276">
    <property type="entry name" value="GPCR_Rhodpsn"/>
</dbReference>
<name>A0A7D9HPX4_PARCT</name>
<evidence type="ECO:0000256" key="1">
    <source>
        <dbReference type="ARBA" id="ARBA00004651"/>
    </source>
</evidence>
<dbReference type="EMBL" id="CACRXK020000934">
    <property type="protein sequence ID" value="CAB3985884.1"/>
    <property type="molecule type" value="Genomic_DNA"/>
</dbReference>
<evidence type="ECO:0000256" key="4">
    <source>
        <dbReference type="ARBA" id="ARBA00022989"/>
    </source>
</evidence>
<dbReference type="PROSITE" id="PS50262">
    <property type="entry name" value="G_PROTEIN_RECEP_F1_2"/>
    <property type="match status" value="1"/>
</dbReference>
<evidence type="ECO:0000313" key="7">
    <source>
        <dbReference type="Proteomes" id="UP001152795"/>
    </source>
</evidence>
<keyword evidence="6" id="KW-0675">Receptor</keyword>
<keyword evidence="5" id="KW-0472">Membrane</keyword>
<keyword evidence="7" id="KW-1185">Reference proteome</keyword>
<dbReference type="CDD" id="cd00637">
    <property type="entry name" value="7tm_classA_rhodopsin-like"/>
    <property type="match status" value="1"/>
</dbReference>
<dbReference type="PROSITE" id="PS00237">
    <property type="entry name" value="G_PROTEIN_RECEP_F1_1"/>
    <property type="match status" value="1"/>
</dbReference>
<keyword evidence="4" id="KW-1133">Transmembrane helix</keyword>
<evidence type="ECO:0000256" key="2">
    <source>
        <dbReference type="ARBA" id="ARBA00022475"/>
    </source>
</evidence>
<comment type="subcellular location">
    <subcellularLocation>
        <location evidence="1">Cell membrane</location>
        <topology evidence="1">Multi-pass membrane protein</topology>
    </subcellularLocation>
</comment>
<dbReference type="SUPFAM" id="SSF81321">
    <property type="entry name" value="Family A G protein-coupled receptor-like"/>
    <property type="match status" value="1"/>
</dbReference>
<dbReference type="GO" id="GO:0004930">
    <property type="term" value="F:G protein-coupled receptor activity"/>
    <property type="evidence" value="ECO:0007669"/>
    <property type="project" value="InterPro"/>
</dbReference>
<keyword evidence="3" id="KW-0812">Transmembrane</keyword>
<evidence type="ECO:0000313" key="6">
    <source>
        <dbReference type="EMBL" id="CAB3985884.1"/>
    </source>
</evidence>
<accession>A0A7D9HPX4</accession>
<comment type="caution">
    <text evidence="6">The sequence shown here is derived from an EMBL/GenBank/DDBJ whole genome shotgun (WGS) entry which is preliminary data.</text>
</comment>
<reference evidence="6" key="1">
    <citation type="submission" date="2020-04" db="EMBL/GenBank/DDBJ databases">
        <authorList>
            <person name="Alioto T."/>
            <person name="Alioto T."/>
            <person name="Gomez Garrido J."/>
        </authorList>
    </citation>
    <scope>NUCLEOTIDE SEQUENCE</scope>
    <source>
        <strain evidence="6">A484AB</strain>
    </source>
</reference>
<evidence type="ECO:0000256" key="5">
    <source>
        <dbReference type="ARBA" id="ARBA00023136"/>
    </source>
</evidence>
<evidence type="ECO:0000256" key="3">
    <source>
        <dbReference type="ARBA" id="ARBA00022692"/>
    </source>
</evidence>
<gene>
    <name evidence="6" type="ORF">PACLA_8A071977</name>
</gene>
<dbReference type="Gene3D" id="1.20.1070.10">
    <property type="entry name" value="Rhodopsin 7-helix transmembrane proteins"/>
    <property type="match status" value="1"/>
</dbReference>
<dbReference type="AlphaFoldDB" id="A0A7D9HPX4"/>
<proteinExistence type="predicted"/>
<dbReference type="GO" id="GO:0005886">
    <property type="term" value="C:plasma membrane"/>
    <property type="evidence" value="ECO:0007669"/>
    <property type="project" value="UniProtKB-SubCell"/>
</dbReference>
<dbReference type="InterPro" id="IPR017452">
    <property type="entry name" value="GPCR_Rhodpsn_7TM"/>
</dbReference>
<dbReference type="Proteomes" id="UP001152795">
    <property type="component" value="Unassembled WGS sequence"/>
</dbReference>
<protein>
    <submittedName>
        <fullName evidence="6">Histamine H2 receptor-like</fullName>
    </submittedName>
</protein>
<dbReference type="PANTHER" id="PTHR22750">
    <property type="entry name" value="G-PROTEIN COUPLED RECEPTOR"/>
    <property type="match status" value="1"/>
</dbReference>